<dbReference type="InterPro" id="IPR000335">
    <property type="entry name" value="Bleomycin-R"/>
</dbReference>
<feature type="domain" description="VOC" evidence="4">
    <location>
        <begin position="1"/>
        <end position="118"/>
    </location>
</feature>
<sequence>MSQTIIPIFRIFDYPKAVEFYVNWLGFTIAWEHRFGENSPVYLEITKGDLKLHLSEHHSDATPGSKVLIDYPELESFHKELIAKNYHYMKPGFNEAFWGAWVVNVIDPFGNRLEFFQRIEKPVTP</sequence>
<dbReference type="Gene3D" id="3.10.180.10">
    <property type="entry name" value="2,3-Dihydroxybiphenyl 1,2-Dioxygenase, domain 1"/>
    <property type="match status" value="1"/>
</dbReference>
<comment type="caution">
    <text evidence="5">The sequence shown here is derived from an EMBL/GenBank/DDBJ whole genome shotgun (WGS) entry which is preliminary data.</text>
</comment>
<evidence type="ECO:0000313" key="5">
    <source>
        <dbReference type="EMBL" id="RRB02851.1"/>
    </source>
</evidence>
<evidence type="ECO:0000259" key="4">
    <source>
        <dbReference type="PROSITE" id="PS51819"/>
    </source>
</evidence>
<evidence type="ECO:0000256" key="1">
    <source>
        <dbReference type="ARBA" id="ARBA00011051"/>
    </source>
</evidence>
<evidence type="ECO:0000256" key="2">
    <source>
        <dbReference type="ARBA" id="ARBA00021572"/>
    </source>
</evidence>
<accession>A0A3P1BP62</accession>
<dbReference type="RefSeq" id="WP_124877014.1">
    <property type="nucleotide sequence ID" value="NZ_RQJO01000009.1"/>
</dbReference>
<dbReference type="SUPFAM" id="SSF54593">
    <property type="entry name" value="Glyoxalase/Bleomycin resistance protein/Dihydroxybiphenyl dioxygenase"/>
    <property type="match status" value="1"/>
</dbReference>
<dbReference type="PROSITE" id="PS51819">
    <property type="entry name" value="VOC"/>
    <property type="match status" value="1"/>
</dbReference>
<keyword evidence="3" id="KW-0046">Antibiotic resistance</keyword>
<protein>
    <recommendedName>
        <fullName evidence="2">Bleomycin resistance protein</fullName>
    </recommendedName>
</protein>
<organism evidence="5 6">
    <name type="scientific">Larkinella rosea</name>
    <dbReference type="NCBI Taxonomy" id="2025312"/>
    <lineage>
        <taxon>Bacteria</taxon>
        <taxon>Pseudomonadati</taxon>
        <taxon>Bacteroidota</taxon>
        <taxon>Cytophagia</taxon>
        <taxon>Cytophagales</taxon>
        <taxon>Spirosomataceae</taxon>
        <taxon>Larkinella</taxon>
    </lineage>
</organism>
<dbReference type="Pfam" id="PF19581">
    <property type="entry name" value="Glyoxalase_7"/>
    <property type="match status" value="1"/>
</dbReference>
<dbReference type="InterPro" id="IPR029068">
    <property type="entry name" value="Glyas_Bleomycin-R_OHBP_Dase"/>
</dbReference>
<dbReference type="EMBL" id="RQJO01000009">
    <property type="protein sequence ID" value="RRB02851.1"/>
    <property type="molecule type" value="Genomic_DNA"/>
</dbReference>
<dbReference type="GO" id="GO:0046677">
    <property type="term" value="P:response to antibiotic"/>
    <property type="evidence" value="ECO:0007669"/>
    <property type="project" value="UniProtKB-KW"/>
</dbReference>
<dbReference type="AlphaFoldDB" id="A0A3P1BP62"/>
<proteinExistence type="inferred from homology"/>
<gene>
    <name evidence="5" type="ORF">EHT25_20655</name>
</gene>
<reference evidence="5 6" key="1">
    <citation type="submission" date="2018-11" db="EMBL/GenBank/DDBJ databases">
        <authorList>
            <person name="Zhou Z."/>
            <person name="Wang G."/>
        </authorList>
    </citation>
    <scope>NUCLEOTIDE SEQUENCE [LARGE SCALE GENOMIC DNA]</scope>
    <source>
        <strain evidence="5 6">KCTC52004</strain>
    </source>
</reference>
<dbReference type="Proteomes" id="UP000271925">
    <property type="component" value="Unassembled WGS sequence"/>
</dbReference>
<evidence type="ECO:0000256" key="3">
    <source>
        <dbReference type="ARBA" id="ARBA00023251"/>
    </source>
</evidence>
<name>A0A3P1BP62_9BACT</name>
<dbReference type="InterPro" id="IPR037523">
    <property type="entry name" value="VOC_core"/>
</dbReference>
<keyword evidence="6" id="KW-1185">Reference proteome</keyword>
<evidence type="ECO:0000313" key="6">
    <source>
        <dbReference type="Proteomes" id="UP000271925"/>
    </source>
</evidence>
<dbReference type="OrthoDB" id="9803104at2"/>
<comment type="similarity">
    <text evidence="1">Belongs to the bleomycin resistance protein family.</text>
</comment>